<proteinExistence type="predicted"/>
<evidence type="ECO:0000313" key="3">
    <source>
        <dbReference type="Proteomes" id="UP000311919"/>
    </source>
</evidence>
<dbReference type="PROSITE" id="PS51281">
    <property type="entry name" value="TAP_C"/>
    <property type="match status" value="1"/>
</dbReference>
<dbReference type="Gene3D" id="1.10.8.10">
    <property type="entry name" value="DNA helicase RuvA subunit, C-terminal domain"/>
    <property type="match status" value="1"/>
</dbReference>
<comment type="caution">
    <text evidence="2">The sequence shown here is derived from an EMBL/GenBank/DDBJ whole genome shotgun (WGS) entry which is preliminary data.</text>
</comment>
<evidence type="ECO:0000259" key="1">
    <source>
        <dbReference type="PROSITE" id="PS51281"/>
    </source>
</evidence>
<keyword evidence="3" id="KW-1185">Reference proteome</keyword>
<dbReference type="SUPFAM" id="SSF46934">
    <property type="entry name" value="UBA-like"/>
    <property type="match status" value="1"/>
</dbReference>
<protein>
    <submittedName>
        <fullName evidence="2">Cathepsin B-like cysteine-like protein isoform 1</fullName>
    </submittedName>
</protein>
<feature type="domain" description="TAP-C" evidence="1">
    <location>
        <begin position="391"/>
        <end position="446"/>
    </location>
</feature>
<dbReference type="GO" id="GO:0005634">
    <property type="term" value="C:nucleus"/>
    <property type="evidence" value="ECO:0007669"/>
    <property type="project" value="InterPro"/>
</dbReference>
<dbReference type="OrthoDB" id="25872at2759"/>
<reference evidence="2 3" key="1">
    <citation type="submission" date="2019-03" db="EMBL/GenBank/DDBJ databases">
        <title>An improved genome assembly of the fluke Schistosoma japonicum.</title>
        <authorList>
            <person name="Hu W."/>
            <person name="Luo F."/>
            <person name="Yin M."/>
            <person name="Mo X."/>
            <person name="Sun C."/>
            <person name="Wu Q."/>
            <person name="Zhu B."/>
            <person name="Xiang M."/>
            <person name="Wang J."/>
            <person name="Wang Y."/>
            <person name="Zhang T."/>
            <person name="Xu B."/>
            <person name="Zheng H."/>
            <person name="Feng Z."/>
        </authorList>
    </citation>
    <scope>NUCLEOTIDE SEQUENCE [LARGE SCALE GENOMIC DNA]</scope>
    <source>
        <strain evidence="2">HuSjv2</strain>
        <tissue evidence="2">Worms</tissue>
    </source>
</reference>
<dbReference type="SMART" id="SM00804">
    <property type="entry name" value="TAP_C"/>
    <property type="match status" value="1"/>
</dbReference>
<dbReference type="CDD" id="cd14342">
    <property type="entry name" value="UBA_TAP-C"/>
    <property type="match status" value="1"/>
</dbReference>
<dbReference type="EMBL" id="SKCS01000443">
    <property type="protein sequence ID" value="TNN07012.1"/>
    <property type="molecule type" value="Genomic_DNA"/>
</dbReference>
<name>A0A4Z2CS04_SCHJA</name>
<evidence type="ECO:0000313" key="2">
    <source>
        <dbReference type="EMBL" id="TNN07012.1"/>
    </source>
</evidence>
<dbReference type="STRING" id="6182.A0A4Z2CS04"/>
<dbReference type="InterPro" id="IPR005637">
    <property type="entry name" value="TAP_C_dom"/>
</dbReference>
<accession>A0A4Z2CS04</accession>
<dbReference type="GO" id="GO:0051028">
    <property type="term" value="P:mRNA transport"/>
    <property type="evidence" value="ECO:0007669"/>
    <property type="project" value="InterPro"/>
</dbReference>
<dbReference type="Pfam" id="PF03943">
    <property type="entry name" value="TAP_C"/>
    <property type="match status" value="1"/>
</dbReference>
<dbReference type="InterPro" id="IPR009060">
    <property type="entry name" value="UBA-like_sf"/>
</dbReference>
<sequence length="446" mass="50667">MRRRRVSKLKGSVDNVYIFFNISDRLFIEQDSKCNVTEGNLLRVGYVNSKTKRRNRKKTLKQLEQIQFLNTCSEYLVSKPQQSFRVLPDTLPHSCSNAELLDFLSTFINRYIDVFDLKHLRPKLSQFYDSSAYLTFQIAPYVCQSSLEKCSDKSYRPKYQPLWGVYERFAVNSLPGGFPLPSWAWCAIKEESMPRRLRSPGLLKQDRKLLKSLKAYQMGHIQRIVSVTRSASCAPDRSLTSIPPPPIARMECRGGDQILGLLCRLPDLLHVKNDKCSHLDVIWSELPLVCLRYSCVAAEPVQQDTLSDLRNVSDQLLDITPYGSYAIRLISRMLILHQSGKIFQEDWCITPLPSSYVEECSLIITEAVSNFMTPKTFAPVSTFEAGIQDEAACSKLVEELSSATGMNKSYSLQCLTECQFNLDSALYSFQKVQEAGLLPAEAFAPN</sequence>
<dbReference type="Proteomes" id="UP000311919">
    <property type="component" value="Unassembled WGS sequence"/>
</dbReference>
<organism evidence="2 3">
    <name type="scientific">Schistosoma japonicum</name>
    <name type="common">Blood fluke</name>
    <dbReference type="NCBI Taxonomy" id="6182"/>
    <lineage>
        <taxon>Eukaryota</taxon>
        <taxon>Metazoa</taxon>
        <taxon>Spiralia</taxon>
        <taxon>Lophotrochozoa</taxon>
        <taxon>Platyhelminthes</taxon>
        <taxon>Trematoda</taxon>
        <taxon>Digenea</taxon>
        <taxon>Strigeidida</taxon>
        <taxon>Schistosomatoidea</taxon>
        <taxon>Schistosomatidae</taxon>
        <taxon>Schistosoma</taxon>
    </lineage>
</organism>
<gene>
    <name evidence="2" type="ORF">EWB00_008040</name>
</gene>
<dbReference type="AlphaFoldDB" id="A0A4Z2CS04"/>